<feature type="non-terminal residue" evidence="1">
    <location>
        <position position="1"/>
    </location>
</feature>
<reference evidence="1 2" key="1">
    <citation type="journal article" date="2018" name="Front. Plant Sci.">
        <title>Red Clover (Trifolium pratense) and Zigzag Clover (T. medium) - A Picture of Genomic Similarities and Differences.</title>
        <authorList>
            <person name="Dluhosova J."/>
            <person name="Istvanek J."/>
            <person name="Nedelnik J."/>
            <person name="Repkova J."/>
        </authorList>
    </citation>
    <scope>NUCLEOTIDE SEQUENCE [LARGE SCALE GENOMIC DNA]</scope>
    <source>
        <strain evidence="2">cv. 10/8</strain>
        <tissue evidence="1">Leaf</tissue>
    </source>
</reference>
<keyword evidence="2" id="KW-1185">Reference proteome</keyword>
<sequence>RTQIWDEGIGVMVGDGGWWWSVMEVVTVGEANKRNGGQAARQWHRKREIVKER</sequence>
<dbReference type="EMBL" id="LXQA010752197">
    <property type="protein sequence ID" value="MCI69248.1"/>
    <property type="molecule type" value="Genomic_DNA"/>
</dbReference>
<organism evidence="1 2">
    <name type="scientific">Trifolium medium</name>
    <dbReference type="NCBI Taxonomy" id="97028"/>
    <lineage>
        <taxon>Eukaryota</taxon>
        <taxon>Viridiplantae</taxon>
        <taxon>Streptophyta</taxon>
        <taxon>Embryophyta</taxon>
        <taxon>Tracheophyta</taxon>
        <taxon>Spermatophyta</taxon>
        <taxon>Magnoliopsida</taxon>
        <taxon>eudicotyledons</taxon>
        <taxon>Gunneridae</taxon>
        <taxon>Pentapetalae</taxon>
        <taxon>rosids</taxon>
        <taxon>fabids</taxon>
        <taxon>Fabales</taxon>
        <taxon>Fabaceae</taxon>
        <taxon>Papilionoideae</taxon>
        <taxon>50 kb inversion clade</taxon>
        <taxon>NPAAA clade</taxon>
        <taxon>Hologalegina</taxon>
        <taxon>IRL clade</taxon>
        <taxon>Trifolieae</taxon>
        <taxon>Trifolium</taxon>
    </lineage>
</organism>
<name>A0A392U851_9FABA</name>
<accession>A0A392U851</accession>
<dbReference type="Proteomes" id="UP000265520">
    <property type="component" value="Unassembled WGS sequence"/>
</dbReference>
<evidence type="ECO:0000313" key="1">
    <source>
        <dbReference type="EMBL" id="MCI69248.1"/>
    </source>
</evidence>
<protein>
    <submittedName>
        <fullName evidence="1">Uncharacterized protein</fullName>
    </submittedName>
</protein>
<comment type="caution">
    <text evidence="1">The sequence shown here is derived from an EMBL/GenBank/DDBJ whole genome shotgun (WGS) entry which is preliminary data.</text>
</comment>
<proteinExistence type="predicted"/>
<evidence type="ECO:0000313" key="2">
    <source>
        <dbReference type="Proteomes" id="UP000265520"/>
    </source>
</evidence>
<dbReference type="AlphaFoldDB" id="A0A392U851"/>